<protein>
    <recommendedName>
        <fullName evidence="1">Mitochondrial splicing suppressor 51-like C-terminal domain-containing protein</fullName>
    </recommendedName>
</protein>
<reference evidence="2 3" key="1">
    <citation type="submission" date="2014-04" db="EMBL/GenBank/DDBJ databases">
        <title>Evolutionary Origins and Diversification of the Mycorrhizal Mutualists.</title>
        <authorList>
            <consortium name="DOE Joint Genome Institute"/>
            <consortium name="Mycorrhizal Genomics Consortium"/>
            <person name="Kohler A."/>
            <person name="Kuo A."/>
            <person name="Nagy L.G."/>
            <person name="Floudas D."/>
            <person name="Copeland A."/>
            <person name="Barry K.W."/>
            <person name="Cichocki N."/>
            <person name="Veneault-Fourrey C."/>
            <person name="LaButti K."/>
            <person name="Lindquist E.A."/>
            <person name="Lipzen A."/>
            <person name="Lundell T."/>
            <person name="Morin E."/>
            <person name="Murat C."/>
            <person name="Riley R."/>
            <person name="Ohm R."/>
            <person name="Sun H."/>
            <person name="Tunlid A."/>
            <person name="Henrissat B."/>
            <person name="Grigoriev I.V."/>
            <person name="Hibbett D.S."/>
            <person name="Martin F."/>
        </authorList>
    </citation>
    <scope>NUCLEOTIDE SEQUENCE [LARGE SCALE GENOMIC DNA]</scope>
    <source>
        <strain evidence="2 3">FD-317 M1</strain>
    </source>
</reference>
<sequence>MFATKVPPLTARVGLACHSCFTERSTDKALARCSKCRSDYDEASNEPFSQRDWASHKALCKTLHKIEHDPVARASLLFNLPEGPSSDSDILNRICTVNAGNLIALINASLNRPMNVVEQNIVVYEPKCLACTRTDRILRIETGDPSAGLKSCSECHLAFFCSEAHWKAVSYKHISEPSTDGHDGLSQCALNNDILINARFDVIMNPNPQSGVFQWAPERVKDMWMPLPNEPAWDAEVGEHLRRMTKKHYGDARRGPPTKPFICASSEGLSFPMTILYALQNLNQGDDGWTKKDTLTIHILGASVEKEVMFGQTFEEILHCLPKVRTLKLLLCGPDLKSLPGGDLGREVAMEVCPLCRRRRRKRIHQHVASKYHDYVQNQKSKRPNGFTQPDLAIAFNSGCSQSEVESWKGTIKILVDERIPTVFTSYDREEAEGEAAILRNAGATLVPILGPRKNPWGSQVLRPEPNKVEGYFASNGWLCAGFGKGLGVKGST</sequence>
<evidence type="ECO:0000259" key="1">
    <source>
        <dbReference type="Pfam" id="PF20179"/>
    </source>
</evidence>
<dbReference type="AlphaFoldDB" id="A0A0D0AL75"/>
<organism evidence="2 3">
    <name type="scientific">Collybiopsis luxurians FD-317 M1</name>
    <dbReference type="NCBI Taxonomy" id="944289"/>
    <lineage>
        <taxon>Eukaryota</taxon>
        <taxon>Fungi</taxon>
        <taxon>Dikarya</taxon>
        <taxon>Basidiomycota</taxon>
        <taxon>Agaricomycotina</taxon>
        <taxon>Agaricomycetes</taxon>
        <taxon>Agaricomycetidae</taxon>
        <taxon>Agaricales</taxon>
        <taxon>Marasmiineae</taxon>
        <taxon>Omphalotaceae</taxon>
        <taxon>Collybiopsis</taxon>
        <taxon>Collybiopsis luxurians</taxon>
    </lineage>
</organism>
<feature type="domain" description="Mitochondrial splicing suppressor 51-like C-terminal" evidence="1">
    <location>
        <begin position="272"/>
        <end position="465"/>
    </location>
</feature>
<dbReference type="OrthoDB" id="432970at2759"/>
<name>A0A0D0AL75_9AGAR</name>
<dbReference type="PANTHER" id="PTHR28069:SF2">
    <property type="entry name" value="GH20023P"/>
    <property type="match status" value="1"/>
</dbReference>
<evidence type="ECO:0000313" key="3">
    <source>
        <dbReference type="Proteomes" id="UP000053593"/>
    </source>
</evidence>
<accession>A0A0D0AL75</accession>
<dbReference type="EMBL" id="KN834876">
    <property type="protein sequence ID" value="KIK50990.1"/>
    <property type="molecule type" value="Genomic_DNA"/>
</dbReference>
<dbReference type="HOGENOM" id="CLU_045558_0_0_1"/>
<dbReference type="InterPro" id="IPR046824">
    <property type="entry name" value="Mss51-like_C"/>
</dbReference>
<dbReference type="Proteomes" id="UP000053593">
    <property type="component" value="Unassembled WGS sequence"/>
</dbReference>
<evidence type="ECO:0000313" key="2">
    <source>
        <dbReference type="EMBL" id="KIK50990.1"/>
    </source>
</evidence>
<gene>
    <name evidence="2" type="ORF">GYMLUDRAFT_266004</name>
</gene>
<dbReference type="PANTHER" id="PTHR28069">
    <property type="entry name" value="GH20023P"/>
    <property type="match status" value="1"/>
</dbReference>
<keyword evidence="3" id="KW-1185">Reference proteome</keyword>
<dbReference type="Pfam" id="PF20179">
    <property type="entry name" value="MSS51_C"/>
    <property type="match status" value="1"/>
</dbReference>
<proteinExistence type="predicted"/>